<gene>
    <name evidence="2" type="ORF">D8853_10055</name>
</gene>
<proteinExistence type="predicted"/>
<evidence type="ECO:0000259" key="1">
    <source>
        <dbReference type="Pfam" id="PF02486"/>
    </source>
</evidence>
<accession>A0A428CX40</accession>
<name>A0A428CX40_STRMT</name>
<dbReference type="Pfam" id="PF02486">
    <property type="entry name" value="Rep_trans"/>
    <property type="match status" value="1"/>
</dbReference>
<reference evidence="2 3" key="1">
    <citation type="submission" date="2018-11" db="EMBL/GenBank/DDBJ databases">
        <title>Species Designations Belie Phenotypic and Genotypic Heterogeneity in Oral Streptococci.</title>
        <authorList>
            <person name="Velsko I."/>
        </authorList>
    </citation>
    <scope>NUCLEOTIDE SEQUENCE [LARGE SCALE GENOMIC DNA]</scope>
    <source>
        <strain evidence="2 3">KLC12</strain>
    </source>
</reference>
<evidence type="ECO:0000313" key="2">
    <source>
        <dbReference type="EMBL" id="RSI84444.1"/>
    </source>
</evidence>
<dbReference type="AlphaFoldDB" id="A0A428CX40"/>
<dbReference type="Proteomes" id="UP000267691">
    <property type="component" value="Unassembled WGS sequence"/>
</dbReference>
<comment type="caution">
    <text evidence="2">The sequence shown here is derived from an EMBL/GenBank/DDBJ whole genome shotgun (WGS) entry which is preliminary data.</text>
</comment>
<sequence length="363" mass="42694">MQKYKVDWLAFSVSFEDEEQTLDPQLMEILGYNLADFDEVPGRFFYNSGATYRNYVNVFWNDPEKPWHKNSSRTMTVVFTGQGSTELAEKWDTDWVSIFRTLKEYGGVNFTRLDLALDDYDETVRFSDIEKKLNKGHYRSSRKSYNIVKTSDQNGKSLGQTIYIGNARSQNGSRGNVYARFYDKKAQYESKNELFPTEVRDHWARTGKEVWQRYEISYSKKYALKIIDEFLQGDKIDKIFKTSLRNLLEILTPKRGDTNKNRWYKTKWWEKFLEYDETIDFSLAERDVMLGDLLEWLRVAVLPSLSLLEIIGNERGFDIYDLLQKAEKSADFSKKQNRLYVNSQTLSDETINNYLSEFLGGGK</sequence>
<organism evidence="2 3">
    <name type="scientific">Streptococcus mitis</name>
    <dbReference type="NCBI Taxonomy" id="28037"/>
    <lineage>
        <taxon>Bacteria</taxon>
        <taxon>Bacillati</taxon>
        <taxon>Bacillota</taxon>
        <taxon>Bacilli</taxon>
        <taxon>Lactobacillales</taxon>
        <taxon>Streptococcaceae</taxon>
        <taxon>Streptococcus</taxon>
        <taxon>Streptococcus mitis group</taxon>
    </lineage>
</organism>
<feature type="domain" description="Replication initiation protein-like C-terminal" evidence="1">
    <location>
        <begin position="108"/>
        <end position="316"/>
    </location>
</feature>
<keyword evidence="2" id="KW-0396">Initiation factor</keyword>
<protein>
    <submittedName>
        <fullName evidence="2">Replication initiation factor</fullName>
    </submittedName>
</protein>
<dbReference type="EMBL" id="RJNT01000021">
    <property type="protein sequence ID" value="RSI84444.1"/>
    <property type="molecule type" value="Genomic_DNA"/>
</dbReference>
<keyword evidence="2" id="KW-0648">Protein biosynthesis</keyword>
<evidence type="ECO:0000313" key="3">
    <source>
        <dbReference type="Proteomes" id="UP000267691"/>
    </source>
</evidence>
<dbReference type="RefSeq" id="WP_125444098.1">
    <property type="nucleotide sequence ID" value="NZ_RJNT01000021.1"/>
</dbReference>
<dbReference type="InterPro" id="IPR003491">
    <property type="entry name" value="REP-like_C"/>
</dbReference>
<dbReference type="GO" id="GO:0003743">
    <property type="term" value="F:translation initiation factor activity"/>
    <property type="evidence" value="ECO:0007669"/>
    <property type="project" value="UniProtKB-KW"/>
</dbReference>